<comment type="caution">
    <text evidence="1">The sequence shown here is derived from an EMBL/GenBank/DDBJ whole genome shotgun (WGS) entry which is preliminary data.</text>
</comment>
<organism evidence="1 2">
    <name type="scientific">Mesobacillus zeae</name>
    <dbReference type="NCBI Taxonomy" id="1917180"/>
    <lineage>
        <taxon>Bacteria</taxon>
        <taxon>Bacillati</taxon>
        <taxon>Bacillota</taxon>
        <taxon>Bacilli</taxon>
        <taxon>Bacillales</taxon>
        <taxon>Bacillaceae</taxon>
        <taxon>Mesobacillus</taxon>
    </lineage>
</organism>
<gene>
    <name evidence="1" type="ORF">D1970_11415</name>
</gene>
<evidence type="ECO:0000313" key="1">
    <source>
        <dbReference type="EMBL" id="RID84941.1"/>
    </source>
</evidence>
<dbReference type="Proteomes" id="UP000265816">
    <property type="component" value="Unassembled WGS sequence"/>
</dbReference>
<protein>
    <submittedName>
        <fullName evidence="1">Uncharacterized protein</fullName>
    </submittedName>
</protein>
<dbReference type="AlphaFoldDB" id="A0A398B5W4"/>
<reference evidence="1 2" key="1">
    <citation type="submission" date="2018-08" db="EMBL/GenBank/DDBJ databases">
        <title>Bacillus jemisoniae sp. nov., Bacillus chryseoplanitiae sp. nov., Bacillus resnikiae sp. nov., and Bacillus frankliniae sp. nov., isolated from Viking spacecraft and associated surfaces.</title>
        <authorList>
            <person name="Seuylemezian A."/>
            <person name="Vaishampayan P."/>
        </authorList>
    </citation>
    <scope>NUCLEOTIDE SEQUENCE [LARGE SCALE GENOMIC DNA]</scope>
    <source>
        <strain evidence="1 2">JJ-247</strain>
    </source>
</reference>
<dbReference type="EMBL" id="QWVT01000018">
    <property type="protein sequence ID" value="RID84941.1"/>
    <property type="molecule type" value="Genomic_DNA"/>
</dbReference>
<name>A0A398B5W4_9BACI</name>
<sequence length="79" mass="8582">MQSALELLSRVIEWRKCCRRLRAVSPSVKIRRGLGVGSPSCGSAEALSYTRKKVILKGSLRNLSDGHKEGGRDACPGEV</sequence>
<dbReference type="RefSeq" id="WP_119112994.1">
    <property type="nucleotide sequence ID" value="NZ_JABUHL010000006.1"/>
</dbReference>
<evidence type="ECO:0000313" key="2">
    <source>
        <dbReference type="Proteomes" id="UP000265816"/>
    </source>
</evidence>
<proteinExistence type="predicted"/>
<keyword evidence="2" id="KW-1185">Reference proteome</keyword>
<accession>A0A398B5W4</accession>